<feature type="transmembrane region" description="Helical" evidence="1">
    <location>
        <begin position="35"/>
        <end position="55"/>
    </location>
</feature>
<proteinExistence type="predicted"/>
<evidence type="ECO:0000313" key="5">
    <source>
        <dbReference type="Proteomes" id="UP000516148"/>
    </source>
</evidence>
<feature type="domain" description="SGNH" evidence="3">
    <location>
        <begin position="428"/>
        <end position="662"/>
    </location>
</feature>
<feature type="transmembrane region" description="Helical" evidence="1">
    <location>
        <begin position="102"/>
        <end position="123"/>
    </location>
</feature>
<reference evidence="4 5" key="1">
    <citation type="submission" date="2020-09" db="EMBL/GenBank/DDBJ databases">
        <title>Sphingomonas sp., a new species isolated from pork steak.</title>
        <authorList>
            <person name="Heidler von Heilborn D."/>
        </authorList>
    </citation>
    <scope>NUCLEOTIDE SEQUENCE [LARGE SCALE GENOMIC DNA]</scope>
    <source>
        <strain evidence="5">S8-3T</strain>
    </source>
</reference>
<dbReference type="GO" id="GO:0016020">
    <property type="term" value="C:membrane"/>
    <property type="evidence" value="ECO:0007669"/>
    <property type="project" value="TreeGrafter"/>
</dbReference>
<dbReference type="GO" id="GO:0016747">
    <property type="term" value="F:acyltransferase activity, transferring groups other than amino-acyl groups"/>
    <property type="evidence" value="ECO:0007669"/>
    <property type="project" value="InterPro"/>
</dbReference>
<organism evidence="4 5">
    <name type="scientific">Sphingomonas alpina</name>
    <dbReference type="NCBI Taxonomy" id="653931"/>
    <lineage>
        <taxon>Bacteria</taxon>
        <taxon>Pseudomonadati</taxon>
        <taxon>Pseudomonadota</taxon>
        <taxon>Alphaproteobacteria</taxon>
        <taxon>Sphingomonadales</taxon>
        <taxon>Sphingomonadaceae</taxon>
        <taxon>Sphingomonas</taxon>
    </lineage>
</organism>
<dbReference type="InterPro" id="IPR002656">
    <property type="entry name" value="Acyl_transf_3_dom"/>
</dbReference>
<dbReference type="RefSeq" id="WP_187760030.1">
    <property type="nucleotide sequence ID" value="NZ_CP061038.1"/>
</dbReference>
<evidence type="ECO:0000256" key="1">
    <source>
        <dbReference type="SAM" id="Phobius"/>
    </source>
</evidence>
<feature type="transmembrane region" description="Helical" evidence="1">
    <location>
        <begin position="258"/>
        <end position="282"/>
    </location>
</feature>
<keyword evidence="4" id="KW-0808">Transferase</keyword>
<dbReference type="PANTHER" id="PTHR23028:SF53">
    <property type="entry name" value="ACYL_TRANSF_3 DOMAIN-CONTAINING PROTEIN"/>
    <property type="match status" value="1"/>
</dbReference>
<accession>A0A7H0LDC9</accession>
<keyword evidence="5" id="KW-1185">Reference proteome</keyword>
<dbReference type="Proteomes" id="UP000516148">
    <property type="component" value="Chromosome"/>
</dbReference>
<dbReference type="AlphaFoldDB" id="A0A7H0LDC9"/>
<feature type="transmembrane region" description="Helical" evidence="1">
    <location>
        <begin position="176"/>
        <end position="197"/>
    </location>
</feature>
<feature type="transmembrane region" description="Helical" evidence="1">
    <location>
        <begin position="76"/>
        <end position="96"/>
    </location>
</feature>
<feature type="domain" description="Acyltransferase 3" evidence="2">
    <location>
        <begin position="10"/>
        <end position="341"/>
    </location>
</feature>
<keyword evidence="1" id="KW-0472">Membrane</keyword>
<keyword evidence="4" id="KW-0012">Acyltransferase</keyword>
<protein>
    <submittedName>
        <fullName evidence="4">Acyltransferase</fullName>
    </submittedName>
</protein>
<feature type="transmembrane region" description="Helical" evidence="1">
    <location>
        <begin position="327"/>
        <end position="346"/>
    </location>
</feature>
<dbReference type="InterPro" id="IPR043968">
    <property type="entry name" value="SGNH"/>
</dbReference>
<evidence type="ECO:0000313" key="4">
    <source>
        <dbReference type="EMBL" id="QNQ07682.1"/>
    </source>
</evidence>
<feature type="transmembrane region" description="Helical" evidence="1">
    <location>
        <begin position="234"/>
        <end position="252"/>
    </location>
</feature>
<dbReference type="Pfam" id="PF19040">
    <property type="entry name" value="SGNH"/>
    <property type="match status" value="1"/>
</dbReference>
<dbReference type="PANTHER" id="PTHR23028">
    <property type="entry name" value="ACETYLTRANSFERASE"/>
    <property type="match status" value="1"/>
</dbReference>
<evidence type="ECO:0000259" key="2">
    <source>
        <dbReference type="Pfam" id="PF01757"/>
    </source>
</evidence>
<keyword evidence="1" id="KW-0812">Transmembrane</keyword>
<dbReference type="InterPro" id="IPR050879">
    <property type="entry name" value="Acyltransferase_3"/>
</dbReference>
<sequence length="672" mass="71694">MSATIAYRPDIDGLRTIAVGSVVAYHAFPALVPGGFVGVDIFFVISGFLITGILIREHERTGRIDLAEFYARRVRRLLPALLAVVMTTLALGLWLVPATGELQSLAKSALAALFFTSNIFFALQPSGYFAAAAETYPLLHTWTLAVEEQFYIVWPLLIPATGWIARKLGLAPRRTLWGLFILMFVGSLAISIVGTMIRPSLAFYLTPFRGWEFAIGAMLSLALRGDNPRWHHGATALSLIGLALIGISLWAFDHGTPFPGWIALLPTLGAAALLAAGAIAPANPIARLLARRPAVYIGKLSYGWYLWHWPLLALVRGDALGEPGNGALIAAVIASFLLSSASYHLIETPVRHQHPPIFRTTGKSLVAGIALLLIGAASAGATLALANTRLAASPRLQAIAVVGDNGTVPGMAVACTNYFAVFKELAPPQSCMVGDRTATRVVILIGDSHAAHYLPMLDRWGKASHVAVLQRSRAGCRPLDGSAGYVGVAPSSAAFADCARFLDAVLDEAAQLARKGHIIAFVVASRWPDGDVPLTMRAASGEVRAGFDSGLHRIATAARAARVRLVLIKDTPLFPHNVPRCLARRSNQDCSVSRAVADREHDEGDRRLDALAASLPDIRVVNPRSILCAGRTCSPIRDGIVLFADENHLSARGSAGLATQLRPALDAAILGR</sequence>
<feature type="transmembrane region" description="Helical" evidence="1">
    <location>
        <begin position="294"/>
        <end position="315"/>
    </location>
</feature>
<gene>
    <name evidence="4" type="ORF">H3Z74_12715</name>
</gene>
<dbReference type="GO" id="GO:0009103">
    <property type="term" value="P:lipopolysaccharide biosynthetic process"/>
    <property type="evidence" value="ECO:0007669"/>
    <property type="project" value="TreeGrafter"/>
</dbReference>
<feature type="transmembrane region" description="Helical" evidence="1">
    <location>
        <begin position="203"/>
        <end position="222"/>
    </location>
</feature>
<feature type="transmembrane region" description="Helical" evidence="1">
    <location>
        <begin position="366"/>
        <end position="386"/>
    </location>
</feature>
<dbReference type="KEGG" id="spap:H3Z74_12715"/>
<name>A0A7H0LDC9_9SPHN</name>
<evidence type="ECO:0000259" key="3">
    <source>
        <dbReference type="Pfam" id="PF19040"/>
    </source>
</evidence>
<dbReference type="EMBL" id="CP061038">
    <property type="protein sequence ID" value="QNQ07682.1"/>
    <property type="molecule type" value="Genomic_DNA"/>
</dbReference>
<dbReference type="Pfam" id="PF01757">
    <property type="entry name" value="Acyl_transf_3"/>
    <property type="match status" value="1"/>
</dbReference>
<keyword evidence="1" id="KW-1133">Transmembrane helix</keyword>